<dbReference type="AlphaFoldDB" id="A0A848GEP2"/>
<evidence type="ECO:0000256" key="1">
    <source>
        <dbReference type="SAM" id="MobiDB-lite"/>
    </source>
</evidence>
<dbReference type="Proteomes" id="UP000580043">
    <property type="component" value="Unassembled WGS sequence"/>
</dbReference>
<organism evidence="2 3">
    <name type="scientific">Zoogloea dura</name>
    <dbReference type="NCBI Taxonomy" id="2728840"/>
    <lineage>
        <taxon>Bacteria</taxon>
        <taxon>Pseudomonadati</taxon>
        <taxon>Pseudomonadota</taxon>
        <taxon>Betaproteobacteria</taxon>
        <taxon>Rhodocyclales</taxon>
        <taxon>Zoogloeaceae</taxon>
        <taxon>Zoogloea</taxon>
    </lineage>
</organism>
<keyword evidence="3" id="KW-1185">Reference proteome</keyword>
<evidence type="ECO:0000313" key="3">
    <source>
        <dbReference type="Proteomes" id="UP000580043"/>
    </source>
</evidence>
<evidence type="ECO:0000313" key="2">
    <source>
        <dbReference type="EMBL" id="NML29126.1"/>
    </source>
</evidence>
<name>A0A848GEP2_9RHOO</name>
<feature type="compositionally biased region" description="Basic and acidic residues" evidence="1">
    <location>
        <begin position="48"/>
        <end position="57"/>
    </location>
</feature>
<comment type="caution">
    <text evidence="2">The sequence shown here is derived from an EMBL/GenBank/DDBJ whole genome shotgun (WGS) entry which is preliminary data.</text>
</comment>
<proteinExistence type="predicted"/>
<sequence>MTETRLARVICVNPDQLEATLDLGYQWAEALPSRLEMRERPGLPGSRVEVRPDRDAARQPLPDGLSEWPLQSGAQLLFRGTSNATALLYPADVPSLRVLELAFRNGQAEIKLAHQTGIPDHLPYTLGLDVRFEGFEPIDEARFRLGDDGAWQELETGQTILEADGGITFSIVMGACRGLRLRLVWMD</sequence>
<reference evidence="2 3" key="1">
    <citation type="submission" date="2020-04" db="EMBL/GenBank/DDBJ databases">
        <title>Zoogloea sp. G-4-1-14 isolated from soil.</title>
        <authorList>
            <person name="Dahal R.H."/>
        </authorList>
    </citation>
    <scope>NUCLEOTIDE SEQUENCE [LARGE SCALE GENOMIC DNA]</scope>
    <source>
        <strain evidence="2 3">G-4-1-14</strain>
    </source>
</reference>
<accession>A0A848GEP2</accession>
<gene>
    <name evidence="2" type="ORF">HHL15_25615</name>
</gene>
<dbReference type="EMBL" id="JABBGA010000053">
    <property type="protein sequence ID" value="NML29126.1"/>
    <property type="molecule type" value="Genomic_DNA"/>
</dbReference>
<feature type="region of interest" description="Disordered" evidence="1">
    <location>
        <begin position="38"/>
        <end position="65"/>
    </location>
</feature>
<dbReference type="RefSeq" id="WP_169148618.1">
    <property type="nucleotide sequence ID" value="NZ_JABBGA010000053.1"/>
</dbReference>
<protein>
    <submittedName>
        <fullName evidence="2">Uncharacterized protein</fullName>
    </submittedName>
</protein>